<reference evidence="2 3" key="1">
    <citation type="submission" date="2018-10" db="EMBL/GenBank/DDBJ databases">
        <title>Butyricimonas faecalis sp. nov., isolated from human faeces and emended description of the genus Butyricimonas.</title>
        <authorList>
            <person name="Le Roy T."/>
            <person name="Van der Smissen P."/>
            <person name="Paquot A."/>
            <person name="Delzenne N."/>
            <person name="Muccioli G."/>
            <person name="Collet J.-F."/>
            <person name="Cani P.D."/>
        </authorList>
    </citation>
    <scope>NUCLEOTIDE SEQUENCE [LARGE SCALE GENOMIC DNA]</scope>
    <source>
        <strain evidence="2 3">H184</strain>
    </source>
</reference>
<dbReference type="OrthoDB" id="1094286at2"/>
<gene>
    <name evidence="2" type="ORF">D8S85_15150</name>
</gene>
<dbReference type="Proteomes" id="UP000270673">
    <property type="component" value="Chromosome"/>
</dbReference>
<organism evidence="2 3">
    <name type="scientific">Butyricimonas faecalis</name>
    <dbReference type="NCBI Taxonomy" id="2093856"/>
    <lineage>
        <taxon>Bacteria</taxon>
        <taxon>Pseudomonadati</taxon>
        <taxon>Bacteroidota</taxon>
        <taxon>Bacteroidia</taxon>
        <taxon>Bacteroidales</taxon>
        <taxon>Odoribacteraceae</taxon>
        <taxon>Butyricimonas</taxon>
    </lineage>
</organism>
<evidence type="ECO:0000313" key="2">
    <source>
        <dbReference type="EMBL" id="AZS30749.1"/>
    </source>
</evidence>
<keyword evidence="3" id="KW-1185">Reference proteome</keyword>
<feature type="region of interest" description="Disordered" evidence="1">
    <location>
        <begin position="1"/>
        <end position="26"/>
    </location>
</feature>
<evidence type="ECO:0000256" key="1">
    <source>
        <dbReference type="SAM" id="MobiDB-lite"/>
    </source>
</evidence>
<sequence>MSRTCKVGGKNTASPPGEDDFSTTPGGLDLACTSRTRGTFACELGELGFGMTVMSDTGYFIGSS</sequence>
<dbReference type="EMBL" id="CP032819">
    <property type="protein sequence ID" value="AZS30749.1"/>
    <property type="molecule type" value="Genomic_DNA"/>
</dbReference>
<dbReference type="AlphaFoldDB" id="A0A3Q9IS15"/>
<name>A0A3Q9IS15_9BACT</name>
<dbReference type="KEGG" id="buy:D8S85_15150"/>
<protein>
    <submittedName>
        <fullName evidence="2">Uncharacterized protein</fullName>
    </submittedName>
</protein>
<accession>A0A3Q9IS15</accession>
<evidence type="ECO:0000313" key="3">
    <source>
        <dbReference type="Proteomes" id="UP000270673"/>
    </source>
</evidence>
<proteinExistence type="predicted"/>